<dbReference type="AlphaFoldDB" id="A0A238FMP5"/>
<gene>
    <name evidence="1" type="ORF">BQ2448_3995</name>
</gene>
<dbReference type="SUPFAM" id="SSF53474">
    <property type="entry name" value="alpha/beta-Hydrolases"/>
    <property type="match status" value="1"/>
</dbReference>
<dbReference type="Gene3D" id="3.40.50.1820">
    <property type="entry name" value="alpha/beta hydrolase"/>
    <property type="match status" value="1"/>
</dbReference>
<evidence type="ECO:0000313" key="1">
    <source>
        <dbReference type="EMBL" id="SCV72458.1"/>
    </source>
</evidence>
<proteinExistence type="predicted"/>
<keyword evidence="2" id="KW-1185">Reference proteome</keyword>
<dbReference type="Proteomes" id="UP000198372">
    <property type="component" value="Unassembled WGS sequence"/>
</dbReference>
<dbReference type="STRING" id="269621.A0A238FMP5"/>
<dbReference type="PANTHER" id="PTHR42103:SF2">
    <property type="entry name" value="AB HYDROLASE-1 DOMAIN-CONTAINING PROTEIN"/>
    <property type="match status" value="1"/>
</dbReference>
<dbReference type="EMBL" id="FMSP01000009">
    <property type="protein sequence ID" value="SCV72458.1"/>
    <property type="molecule type" value="Genomic_DNA"/>
</dbReference>
<sequence length="287" mass="32129">MSTPRTYPYTEQALVTLPRSTENSGPTSSFSLSYALTRPNSDPPQRLALVAHPWGRLGGSKDDRVVVAVTDALVKERYTVCRYDARGAGSSDTVAATWTYVCYGNWIELKPLGTSAETSIAPFDSGLAEAEDFSHLVEAVLLPLIPPDHPSSTPIDLLLIGYSYGSLAASSSPPLKMIRQGLTLRTRTILISYPCSVLSFLTFFKSSHYTQSLTKSTQRDKRPTLAIWGTRDQFTCVVKYEEWFRQIQEVDSERVTEGVQVEGADHFWREQGDKQRLIQTIVEWVRR</sequence>
<organism evidence="1 2">
    <name type="scientific">Microbotryum intermedium</name>
    <dbReference type="NCBI Taxonomy" id="269621"/>
    <lineage>
        <taxon>Eukaryota</taxon>
        <taxon>Fungi</taxon>
        <taxon>Dikarya</taxon>
        <taxon>Basidiomycota</taxon>
        <taxon>Pucciniomycotina</taxon>
        <taxon>Microbotryomycetes</taxon>
        <taxon>Microbotryales</taxon>
        <taxon>Microbotryaceae</taxon>
        <taxon>Microbotryum</taxon>
    </lineage>
</organism>
<evidence type="ECO:0000313" key="2">
    <source>
        <dbReference type="Proteomes" id="UP000198372"/>
    </source>
</evidence>
<name>A0A238FMP5_9BASI</name>
<accession>A0A238FMP5</accession>
<protein>
    <submittedName>
        <fullName evidence="1">BQ2448_3995 protein</fullName>
    </submittedName>
</protein>
<dbReference type="InterPro" id="IPR029058">
    <property type="entry name" value="AB_hydrolase_fold"/>
</dbReference>
<dbReference type="OrthoDB" id="10260961at2759"/>
<reference evidence="2" key="1">
    <citation type="submission" date="2016-09" db="EMBL/GenBank/DDBJ databases">
        <authorList>
            <person name="Jeantristanb JTB J.-T."/>
            <person name="Ricardo R."/>
        </authorList>
    </citation>
    <scope>NUCLEOTIDE SEQUENCE [LARGE SCALE GENOMIC DNA]</scope>
</reference>
<dbReference type="PANTHER" id="PTHR42103">
    <property type="entry name" value="ALPHA/BETA-HYDROLASES SUPERFAMILY PROTEIN"/>
    <property type="match status" value="1"/>
</dbReference>